<proteinExistence type="inferred from homology"/>
<keyword evidence="12" id="KW-1185">Reference proteome</keyword>
<dbReference type="Gene3D" id="3.20.20.80">
    <property type="entry name" value="Glycosidases"/>
    <property type="match status" value="1"/>
</dbReference>
<feature type="domain" description="Pullulanase Ins" evidence="10">
    <location>
        <begin position="447"/>
        <end position="514"/>
    </location>
</feature>
<evidence type="ECO:0000259" key="9">
    <source>
        <dbReference type="Pfam" id="PF17967"/>
    </source>
</evidence>
<dbReference type="InterPro" id="IPR041111">
    <property type="entry name" value="Pullulanase_Ins"/>
</dbReference>
<dbReference type="SUPFAM" id="SSF51445">
    <property type="entry name" value="(Trans)glycosidases"/>
    <property type="match status" value="1"/>
</dbReference>
<feature type="domain" description="Glycoside hydrolase family 13 N-terminal" evidence="6">
    <location>
        <begin position="265"/>
        <end position="350"/>
    </location>
</feature>
<accession>A0A1G9HZ93</accession>
<evidence type="ECO:0000313" key="12">
    <source>
        <dbReference type="Proteomes" id="UP000198706"/>
    </source>
</evidence>
<dbReference type="Pfam" id="PF02922">
    <property type="entry name" value="CBM_48"/>
    <property type="match status" value="1"/>
</dbReference>
<dbReference type="InterPro" id="IPR005323">
    <property type="entry name" value="CBM41_pullulanase"/>
</dbReference>
<dbReference type="Gene3D" id="2.60.40.1110">
    <property type="match status" value="1"/>
</dbReference>
<dbReference type="InterPro" id="IPR014756">
    <property type="entry name" value="Ig_E-set"/>
</dbReference>
<dbReference type="SUPFAM" id="SSF49452">
    <property type="entry name" value="Starch-binding domain-like"/>
    <property type="match status" value="1"/>
</dbReference>
<dbReference type="Pfam" id="PF18494">
    <property type="entry name" value="Pullulanase_Ins"/>
    <property type="match status" value="1"/>
</dbReference>
<keyword evidence="4" id="KW-0326">Glycosidase</keyword>
<dbReference type="GO" id="GO:0005975">
    <property type="term" value="P:carbohydrate metabolic process"/>
    <property type="evidence" value="ECO:0007669"/>
    <property type="project" value="InterPro"/>
</dbReference>
<dbReference type="Proteomes" id="UP000198706">
    <property type="component" value="Unassembled WGS sequence"/>
</dbReference>
<dbReference type="InterPro" id="IPR013780">
    <property type="entry name" value="Glyco_hydro_b"/>
</dbReference>
<dbReference type="InterPro" id="IPR017853">
    <property type="entry name" value="GH"/>
</dbReference>
<dbReference type="GO" id="GO:0030246">
    <property type="term" value="F:carbohydrate binding"/>
    <property type="evidence" value="ECO:0007669"/>
    <property type="project" value="InterPro"/>
</dbReference>
<dbReference type="InterPro" id="IPR024561">
    <property type="entry name" value="Pullul_strch_C"/>
</dbReference>
<dbReference type="STRING" id="137658.SAMN05216186_11615"/>
<dbReference type="Pfam" id="PF11852">
    <property type="entry name" value="Pullul_strch_C"/>
    <property type="match status" value="1"/>
</dbReference>
<dbReference type="SUPFAM" id="SSF51011">
    <property type="entry name" value="Glycosyl hydrolase domain"/>
    <property type="match status" value="1"/>
</dbReference>
<dbReference type="RefSeq" id="WP_084336052.1">
    <property type="nucleotide sequence ID" value="NZ_FNFD01000016.1"/>
</dbReference>
<evidence type="ECO:0000259" key="10">
    <source>
        <dbReference type="Pfam" id="PF18494"/>
    </source>
</evidence>
<feature type="chain" id="PRO_5011484190" evidence="5">
    <location>
        <begin position="25"/>
        <end position="1036"/>
    </location>
</feature>
<dbReference type="GO" id="GO:0051060">
    <property type="term" value="F:pullulanase activity"/>
    <property type="evidence" value="ECO:0007669"/>
    <property type="project" value="InterPro"/>
</dbReference>
<dbReference type="SUPFAM" id="SSF81296">
    <property type="entry name" value="E set domains"/>
    <property type="match status" value="2"/>
</dbReference>
<feature type="domain" description="Alpha-1,6-glucosidases pullulanase-type C-terminal" evidence="8">
    <location>
        <begin position="868"/>
        <end position="1029"/>
    </location>
</feature>
<feature type="signal peptide" evidence="5">
    <location>
        <begin position="1"/>
        <end position="24"/>
    </location>
</feature>
<evidence type="ECO:0000256" key="1">
    <source>
        <dbReference type="ARBA" id="ARBA00008061"/>
    </source>
</evidence>
<evidence type="ECO:0000256" key="3">
    <source>
        <dbReference type="ARBA" id="ARBA00022801"/>
    </source>
</evidence>
<dbReference type="AlphaFoldDB" id="A0A1G9HZ93"/>
<evidence type="ECO:0000256" key="2">
    <source>
        <dbReference type="ARBA" id="ARBA00022729"/>
    </source>
</evidence>
<dbReference type="CDD" id="cd10315">
    <property type="entry name" value="CBM41_pullulanase"/>
    <property type="match status" value="1"/>
</dbReference>
<dbReference type="InterPro" id="IPR004193">
    <property type="entry name" value="Glyco_hydro_13_N"/>
</dbReference>
<dbReference type="Gene3D" id="2.60.40.1180">
    <property type="entry name" value="Golgi alpha-mannosidase II"/>
    <property type="match status" value="1"/>
</dbReference>
<dbReference type="InterPro" id="IPR040671">
    <property type="entry name" value="Pullulanase_N2"/>
</dbReference>
<feature type="domain" description="Pullulanase N2" evidence="9">
    <location>
        <begin position="146"/>
        <end position="257"/>
    </location>
</feature>
<evidence type="ECO:0000259" key="6">
    <source>
        <dbReference type="Pfam" id="PF02922"/>
    </source>
</evidence>
<sequence>MHRFGLPQPLLTLLLAGLVGLAAAGPLEPGPDEALLYYQRSDSAYDGWGLHLWNTAACSGTREQTAWERPLLPEGVDAEYGAWYRIPLSIDAHCLNLILHKGDEKDLGGSDLVWRLDELGRRVFSRSGDRRLSAEPLGPTLAIDGARAHWLDPDTLVLHGGGEAARLELRYAPAADIRIDAERRSVSGGQAIALQPGGLNDRLKARFPHLAGQPAYRLEANPHVLRTALKSQLLVLGYDRDNRLVSATQVQTPGVLDALYRYTGPLGAAVRPHDVRFRLWAPTAQRVRLHLFDRDKRRLPGSPVEMRERHGVWTYSGPRQLDRQYYQYEVTVYHPSTGRVETSLTTDPYALSLSRNSQYAQVVDLDAPDLKPAGWDSLRPPRVSRPEARVIYETHIRDFSASDPDLPADLRGKYLAFTQPQGHGVRHLRDLRRAGLTDVQLLPAFDIATVDEDPARRVDLDDPFSKLCALSAGVREKWSGYCGGERIRNVLERFDPAGPDAQALYADLRALDAFNWGYDPLHYSVPEGSYASDAEGVRRIREFRRMVQSLAEMGLSTVMDVVYNHTHAAGLADQSVLDKLVPGYYHRRDPVTGAVERSTCCENTASEHFMMEKLMTDSLVVWARHYKIGGFRFDLMGHHMRTNLLNTLKAVRKVDPEVYFYGEGWNFGEVADNARGINATQRNMAGTGIGTFNDRQRDAVRGGSPFDGGDAIRRNQGFANGLFVLPNELNSGSPQEQADLLHALDLIRVGIAGGLRDYRFESADGSLRRGAEVDYNGQPAGYTLDPQETINYVSKHDNQTLWDNNQYKLPATLSTAERVRLHLLALAVPLFSQGVPFIHMGSDILRSKSLERDSYDSGDWFNAVDFSYQDNNWNKGLPRADKDGDNWPLIRQVIADPNARPSPTDILTAKQRFLELLRIRSGSPLFQLGSADAIQRRLRFHNTGPQQIPGVLAFSLDDRRSAGADLDPRHDGVMVIFNPTAETISLPGAQPGYRLHPVLRESRDAISREARVVGKRFEVPGLTVAVFMQEQEGRRR</sequence>
<feature type="domain" description="Pullulanase carbohydrate-binding module 41" evidence="7">
    <location>
        <begin position="34"/>
        <end position="131"/>
    </location>
</feature>
<dbReference type="CDD" id="cd11341">
    <property type="entry name" value="AmyAc_Pullulanase_LD-like"/>
    <property type="match status" value="1"/>
</dbReference>
<evidence type="ECO:0000256" key="4">
    <source>
        <dbReference type="ARBA" id="ARBA00023295"/>
    </source>
</evidence>
<dbReference type="EMBL" id="FNFD01000016">
    <property type="protein sequence ID" value="SDL18317.1"/>
    <property type="molecule type" value="Genomic_DNA"/>
</dbReference>
<evidence type="ECO:0000256" key="5">
    <source>
        <dbReference type="SAM" id="SignalP"/>
    </source>
</evidence>
<organism evidence="11 12">
    <name type="scientific">Pseudomonas indica</name>
    <dbReference type="NCBI Taxonomy" id="137658"/>
    <lineage>
        <taxon>Bacteria</taxon>
        <taxon>Pseudomonadati</taxon>
        <taxon>Pseudomonadota</taxon>
        <taxon>Gammaproteobacteria</taxon>
        <taxon>Pseudomonadales</taxon>
        <taxon>Pseudomonadaceae</taxon>
        <taxon>Pseudomonas</taxon>
    </lineage>
</organism>
<dbReference type="NCBIfam" id="TIGR02103">
    <property type="entry name" value="pullul_strch"/>
    <property type="match status" value="1"/>
</dbReference>
<dbReference type="Gene3D" id="2.60.40.1130">
    <property type="entry name" value="Rab geranylgeranyltransferase alpha-subunit, insert domain"/>
    <property type="match status" value="1"/>
</dbReference>
<evidence type="ECO:0000313" key="11">
    <source>
        <dbReference type="EMBL" id="SDL18317.1"/>
    </source>
</evidence>
<dbReference type="InterPro" id="IPR011839">
    <property type="entry name" value="Pullul_strch"/>
</dbReference>
<dbReference type="Pfam" id="PF17967">
    <property type="entry name" value="Pullulanase_N2"/>
    <property type="match status" value="1"/>
</dbReference>
<keyword evidence="3" id="KW-0378">Hydrolase</keyword>
<keyword evidence="2 5" id="KW-0732">Signal</keyword>
<dbReference type="CDD" id="cd02860">
    <property type="entry name" value="E_set_Pullulanase"/>
    <property type="match status" value="1"/>
</dbReference>
<evidence type="ECO:0000259" key="8">
    <source>
        <dbReference type="Pfam" id="PF11852"/>
    </source>
</evidence>
<dbReference type="InterPro" id="IPR013784">
    <property type="entry name" value="Carb-bd-like_fold"/>
</dbReference>
<dbReference type="Pfam" id="PF03714">
    <property type="entry name" value="PUD"/>
    <property type="match status" value="1"/>
</dbReference>
<comment type="similarity">
    <text evidence="1">Belongs to the glycosyl hydrolase 13 family.</text>
</comment>
<evidence type="ECO:0000259" key="7">
    <source>
        <dbReference type="Pfam" id="PF03714"/>
    </source>
</evidence>
<dbReference type="PANTHER" id="PTHR43002">
    <property type="entry name" value="GLYCOGEN DEBRANCHING ENZYME"/>
    <property type="match status" value="1"/>
</dbReference>
<protein>
    <submittedName>
        <fullName evidence="11">Alpha-1,6-glucosidases, pullulanase-type</fullName>
    </submittedName>
</protein>
<dbReference type="InterPro" id="IPR013783">
    <property type="entry name" value="Ig-like_fold"/>
</dbReference>
<reference evidence="11 12" key="1">
    <citation type="submission" date="2016-10" db="EMBL/GenBank/DDBJ databases">
        <authorList>
            <person name="de Groot N.N."/>
        </authorList>
    </citation>
    <scope>NUCLEOTIDE SEQUENCE [LARGE SCALE GENOMIC DNA]</scope>
    <source>
        <strain evidence="11 12">JCM 21544</strain>
    </source>
</reference>
<gene>
    <name evidence="11" type="ORF">SAMN05216186_11615</name>
</gene>
<name>A0A1G9HZ93_9PSED</name>
<dbReference type="Gene3D" id="2.60.40.10">
    <property type="entry name" value="Immunoglobulins"/>
    <property type="match status" value="1"/>
</dbReference>